<proteinExistence type="predicted"/>
<dbReference type="Gene3D" id="2.130.10.10">
    <property type="entry name" value="YVTN repeat-like/Quinoprotein amine dehydrogenase"/>
    <property type="match status" value="3"/>
</dbReference>
<accession>D7LEK9</accession>
<sequence>MMIDSNFDQLIFSHTLKDPIDNLPLRQIRSEIVPPAPNRSQSSIDWLPDFAGYSWLAYGASTLLVISHLPSPLRGEDSTNGPFFRQILEVSGDVSSPVTSVSWSPVTPSVGELAVGSGNYIFLFARDSSALNGSFCWSQNAILVQETKVEAIEWTGSGDGIIVGGTDIVLWKRRNQSWEIAWKFSGDHLQDLVSSTWSFEGPFATATSWRKLPDECGEAGKSVLAYYSDGESYHKFELPHPQRISMIQWRPMAAEQSAIGIGKSMRNLLMTCCLDGAVRLWSEVDGGKTKKGMKDVPDHKKSFCVAAVIEINQVLDGCLGRDLFLFWGTRTGGILKTTEGTNQFFSMEKYDHENVGKCEWLVGYGPGNLATLWAVHCLDDISPMRFPRVTLWAKQESNEIGAVSLSLADATGSSDRLPLKKVSVLRNNLYGTPLICSSIYLSPQNTVYWSSLHTIKSHDSEDSSPNKSSLLKCIDGKVLYLNGHGGKILQVAFDPFIGEAGYTASLDSNGLIIIWSSSTYLNRAIDHPISVASWKPCGWLQNQEFRLKYTSLCWAPSSLKDERFLLVGHAGGVDCFSVRNCGKGDDGYLTHYICTIPSAVNSPLQSGPTSIFARPLSNSCGKTFKSNRFLLLSVWMKEKQFDALSWSVTLHHFDTAGSTCVCHFHDFDSTGLGKWLFEDTFAGKKNCIAIRSCSSEIPESHRDDEVTSFAVVNPSGRAIENVMNSESQAYTMATGQADGSLKIWRSSFQESSTPCVPWELVGMLTIGQNPVSAIFLTDSGHKIAALCTENHSKATCTISIWEIIHLIDSGVFILEDKLHVDAEVVAVRWSIASNDQLLLGVCTQKELRVYGIARQSCKSTSFAVSDYSSEAQIWQCFAVTHTFSAICDLWWGPKAMTCLVHNDYISLHGQWLAVVDKKQKIDNYPEIFAANLPNLVNATEEGRGSELLSDSGTNDIKEADTAYISRGCIPLPSTSNAIDDGQVNSMSLIGTAYGSDTINEIMSMGHMVEKLGGALPLYHPQALLVAIHSGNWKRASAALRHLSEYITSSDASEKVYTVKSVLCPDILLSKYYEGSLSTGPNPKDFQWGGTSGSSFNMESYSPNSSHSSPATDLEFSGFCEQLKKLSDGGNISRIEKLQYFAIADLLCEISNPHSTSVYASLDEAGRRFWVTLRFKQLFLARSSGKTASLEELDIDSSMIGWAFHSESQENLSGSLLPNEASWQQMRSLGFGFWYSNVAQLRSRMEKLARQQYLKNKNPKDCALLYIALNRVQVLAGLFKLSKDEKDKPLVVFLSRNFQEEKNKAAALKNAYVLMGKHQLELAIGFFLLGGEASSAINVCVKNLQDEQLALVICRLIDGQGGALESNLIKKYILPSAVQRGDFWLASLLKWELGEYHQSIFAMAGCLGNPVTESSTVSSNHISFVDPSIGLYCLMLATKNNVKNAVGEKIASTLSRWATLMAATAFSRCGLPLEALECLSASASGHGGTHQTSDPSNGQLRTPKGVFDHSVPHSSNWVSSGVSSAVDTHFRLGLAVQFLSRILREATAPLMNSEIVSCEKISRFQHELETALEQFYQRFSLSSSYLRNMMILSAYNRGLLSMGHNIFQENSSSGLSDDKSHTDEDIFQYSALSKLILKATEEKSFVLSRIIATCSVTCLHSVPWFEENKVSSGPEPKWSNALRFYFQGILESFSNLRTSLRLCLSSSVEDLKTRLAVVFDLVEYCSRLAIAWVLGDVNCLFRMVQPLVIAYFHGHIPYEVDLESVKRVYHQEASASVPDASDVGVNSKVSRDVENYEVGYPVYSIPEDERCLVTQACFWKHVSDFVKHKLGSISINLDDGISNNGSPENFDAQTSLDSSDDIVCVTEKIMSVLGKTLISTLAQLSSYHVKQLVLVLKPKLEKKIQVPTLLWLLECRGSQANFLKRDIPDAGIENENNGDPVVSVRFWKLCVDPHLLYEAFLLENFDIFEWSKSKPLEYWSDMYREVTRKNELHVPCNQDGRSSNEVASLASHASNSSQKAAITANENSAFQNPKEIHKRTGELIEALCINAINHRLAALASNRKGIIFFNLEDVDSCKNQSDYIWSDADWPHNGWANSESTPVPTCVSLGVGLGDKKGAHLGLGWETQEEFEEFVDPPPTVETVITRAFSNHPTMPLFLVGSSNTHIYLWEFGKDRATATYGVLPAANVPPPYALASISAVQFGPCGHRFASAALDGTVCTWQSEVGERSNIHPVESSLCFNGHASDVEYISSSGSIVAASGYSSSGTNVVVWDTLAPPSTSQASINCHEGGARSISVFDNDIGSGSISPMIVTGGKNGDIGLHDFRYIATGKMKKQRNPDGRSSTDGDQNKNGMLWYIPKAHLGSVTKIATIPRTSLFLTGSKDGEVKLWDAKAAKLIHHWPKLHERHTFLQPNSRGYGGIIRAGVTDIQYCPNGFITCGGDGTVKFVSLRDPCEDGK</sequence>
<keyword evidence="4" id="KW-1185">Reference proteome</keyword>
<dbReference type="PANTHER" id="PTHR13950">
    <property type="entry name" value="RABCONNECTIN-RELATED"/>
    <property type="match status" value="1"/>
</dbReference>
<reference evidence="4" key="1">
    <citation type="journal article" date="2011" name="Nat. Genet.">
        <title>The Arabidopsis lyrata genome sequence and the basis of rapid genome size change.</title>
        <authorList>
            <person name="Hu T.T."/>
            <person name="Pattyn P."/>
            <person name="Bakker E.G."/>
            <person name="Cao J."/>
            <person name="Cheng J.-F."/>
            <person name="Clark R.M."/>
            <person name="Fahlgren N."/>
            <person name="Fawcett J.A."/>
            <person name="Grimwood J."/>
            <person name="Gundlach H."/>
            <person name="Haberer G."/>
            <person name="Hollister J.D."/>
            <person name="Ossowski S."/>
            <person name="Ottilar R.P."/>
            <person name="Salamov A.A."/>
            <person name="Schneeberger K."/>
            <person name="Spannagl M."/>
            <person name="Wang X."/>
            <person name="Yang L."/>
            <person name="Nasrallah M.E."/>
            <person name="Bergelson J."/>
            <person name="Carrington J.C."/>
            <person name="Gaut B.S."/>
            <person name="Schmutz J."/>
            <person name="Mayer K.F.X."/>
            <person name="Van de Peer Y."/>
            <person name="Grigoriev I.V."/>
            <person name="Nordborg M."/>
            <person name="Weigel D."/>
            <person name="Guo Y.-L."/>
        </authorList>
    </citation>
    <scope>NUCLEOTIDE SEQUENCE [LARGE SCALE GENOMIC DNA]</scope>
    <source>
        <strain evidence="4">cv. MN47</strain>
    </source>
</reference>
<dbReference type="HOGENOM" id="CLU_000878_0_0_1"/>
<dbReference type="Proteomes" id="UP000008694">
    <property type="component" value="Unassembled WGS sequence"/>
</dbReference>
<dbReference type="InterPro" id="IPR052208">
    <property type="entry name" value="DmX-like/RAVE_component"/>
</dbReference>
<dbReference type="GO" id="GO:0007035">
    <property type="term" value="P:vacuolar acidification"/>
    <property type="evidence" value="ECO:0007669"/>
    <property type="project" value="TreeGrafter"/>
</dbReference>
<evidence type="ECO:0000256" key="1">
    <source>
        <dbReference type="PROSITE-ProRule" id="PRU00221"/>
    </source>
</evidence>
<organism evidence="4">
    <name type="scientific">Arabidopsis lyrata subsp. lyrata</name>
    <name type="common">Lyre-leaved rock-cress</name>
    <dbReference type="NCBI Taxonomy" id="81972"/>
    <lineage>
        <taxon>Eukaryota</taxon>
        <taxon>Viridiplantae</taxon>
        <taxon>Streptophyta</taxon>
        <taxon>Embryophyta</taxon>
        <taxon>Tracheophyta</taxon>
        <taxon>Spermatophyta</taxon>
        <taxon>Magnoliopsida</taxon>
        <taxon>eudicotyledons</taxon>
        <taxon>Gunneridae</taxon>
        <taxon>Pentapetalae</taxon>
        <taxon>rosids</taxon>
        <taxon>malvids</taxon>
        <taxon>Brassicales</taxon>
        <taxon>Brassicaceae</taxon>
        <taxon>Camelineae</taxon>
        <taxon>Arabidopsis</taxon>
    </lineage>
</organism>
<dbReference type="Gramene" id="scaffold_403625.1">
    <property type="protein sequence ID" value="scaffold_403625.1"/>
    <property type="gene ID" value="scaffold_403625.1"/>
</dbReference>
<dbReference type="InterPro" id="IPR036322">
    <property type="entry name" value="WD40_repeat_dom_sf"/>
</dbReference>
<dbReference type="eggNOG" id="KOG1064">
    <property type="taxonomic scope" value="Eukaryota"/>
</dbReference>
<dbReference type="InterPro" id="IPR015943">
    <property type="entry name" value="WD40/YVTN_repeat-like_dom_sf"/>
</dbReference>
<protein>
    <submittedName>
        <fullName evidence="3">Transducin family protein</fullName>
    </submittedName>
</protein>
<dbReference type="FunFam" id="2.130.10.10:FF:001240">
    <property type="entry name" value="Transducin family protein / WD-40 repeat family protein"/>
    <property type="match status" value="1"/>
</dbReference>
<dbReference type="SUPFAM" id="SSF50978">
    <property type="entry name" value="WD40 repeat-like"/>
    <property type="match status" value="3"/>
</dbReference>
<evidence type="ECO:0000313" key="3">
    <source>
        <dbReference type="EMBL" id="EFH58335.1"/>
    </source>
</evidence>
<name>D7LEK9_ARALL</name>
<dbReference type="InterPro" id="IPR001680">
    <property type="entry name" value="WD40_rpt"/>
</dbReference>
<gene>
    <name evidence="3" type="ORF">ARALYDRAFT_904124</name>
</gene>
<dbReference type="PROSITE" id="PS50294">
    <property type="entry name" value="WD_REPEATS_REGION"/>
    <property type="match status" value="1"/>
</dbReference>
<evidence type="ECO:0000313" key="4">
    <source>
        <dbReference type="Proteomes" id="UP000008694"/>
    </source>
</evidence>
<dbReference type="SMART" id="SM00320">
    <property type="entry name" value="WD40"/>
    <property type="match status" value="12"/>
</dbReference>
<dbReference type="PROSITE" id="PS50082">
    <property type="entry name" value="WD_REPEATS_2"/>
    <property type="match status" value="1"/>
</dbReference>
<dbReference type="InterPro" id="IPR022033">
    <property type="entry name" value="Rav1p_C"/>
</dbReference>
<feature type="repeat" description="WD" evidence="1">
    <location>
        <begin position="2359"/>
        <end position="2400"/>
    </location>
</feature>
<feature type="domain" description="RAVE complex protein Rav1 C-terminal" evidence="2">
    <location>
        <begin position="741"/>
        <end position="1475"/>
    </location>
</feature>
<dbReference type="STRING" id="81972.D7LEK9"/>
<dbReference type="Pfam" id="PF12234">
    <property type="entry name" value="Rav1p_C"/>
    <property type="match status" value="1"/>
</dbReference>
<evidence type="ECO:0000259" key="2">
    <source>
        <dbReference type="Pfam" id="PF12234"/>
    </source>
</evidence>
<dbReference type="EMBL" id="GL348716">
    <property type="protein sequence ID" value="EFH58335.1"/>
    <property type="molecule type" value="Genomic_DNA"/>
</dbReference>
<dbReference type="Pfam" id="PF00400">
    <property type="entry name" value="WD40"/>
    <property type="match status" value="2"/>
</dbReference>
<dbReference type="GO" id="GO:0043291">
    <property type="term" value="C:RAVE complex"/>
    <property type="evidence" value="ECO:0007669"/>
    <property type="project" value="TreeGrafter"/>
</dbReference>
<dbReference type="PANTHER" id="PTHR13950:SF9">
    <property type="entry name" value="RABCONNECTIN-3A"/>
    <property type="match status" value="1"/>
</dbReference>
<keyword evidence="1" id="KW-0853">WD repeat</keyword>